<evidence type="ECO:0008006" key="3">
    <source>
        <dbReference type="Google" id="ProtNLM"/>
    </source>
</evidence>
<dbReference type="RefSeq" id="WP_307275778.1">
    <property type="nucleotide sequence ID" value="NZ_JAUSVX010000008.1"/>
</dbReference>
<keyword evidence="2" id="KW-1185">Reference proteome</keyword>
<evidence type="ECO:0000313" key="2">
    <source>
        <dbReference type="Proteomes" id="UP001242480"/>
    </source>
</evidence>
<name>A0ABU0JA42_9HYPH</name>
<dbReference type="EMBL" id="JAUSVX010000008">
    <property type="protein sequence ID" value="MDQ0471129.1"/>
    <property type="molecule type" value="Genomic_DNA"/>
</dbReference>
<protein>
    <recommendedName>
        <fullName evidence="3">Nitrate reductase</fullName>
    </recommendedName>
</protein>
<comment type="caution">
    <text evidence="1">The sequence shown here is derived from an EMBL/GenBank/DDBJ whole genome shotgun (WGS) entry which is preliminary data.</text>
</comment>
<gene>
    <name evidence="1" type="ORF">QO011_004152</name>
</gene>
<evidence type="ECO:0000313" key="1">
    <source>
        <dbReference type="EMBL" id="MDQ0471129.1"/>
    </source>
</evidence>
<dbReference type="Proteomes" id="UP001242480">
    <property type="component" value="Unassembled WGS sequence"/>
</dbReference>
<sequence length="89" mass="9277">MLGLFRRPSPEERRQAETVKALVRACLALDERTTISVSEIQCGDAACPGTETVILVMAPGQKTRAYKVASPLGAVDAVAVTAALAVPAP</sequence>
<accession>A0ABU0JA42</accession>
<organism evidence="1 2">
    <name type="scientific">Labrys wisconsinensis</name>
    <dbReference type="NCBI Taxonomy" id="425677"/>
    <lineage>
        <taxon>Bacteria</taxon>
        <taxon>Pseudomonadati</taxon>
        <taxon>Pseudomonadota</taxon>
        <taxon>Alphaproteobacteria</taxon>
        <taxon>Hyphomicrobiales</taxon>
        <taxon>Xanthobacteraceae</taxon>
        <taxon>Labrys</taxon>
    </lineage>
</organism>
<reference evidence="1 2" key="1">
    <citation type="submission" date="2023-07" db="EMBL/GenBank/DDBJ databases">
        <title>Genomic Encyclopedia of Type Strains, Phase IV (KMG-IV): sequencing the most valuable type-strain genomes for metagenomic binning, comparative biology and taxonomic classification.</title>
        <authorList>
            <person name="Goeker M."/>
        </authorList>
    </citation>
    <scope>NUCLEOTIDE SEQUENCE [LARGE SCALE GENOMIC DNA]</scope>
    <source>
        <strain evidence="1 2">DSM 19619</strain>
    </source>
</reference>
<proteinExistence type="predicted"/>